<reference evidence="11" key="1">
    <citation type="submission" date="2017-01" db="EMBL/GenBank/DDBJ databases">
        <authorList>
            <person name="Varghese N."/>
            <person name="Submissions S."/>
        </authorList>
    </citation>
    <scope>NUCLEOTIDE SEQUENCE [LARGE SCALE GENOMIC DNA]</scope>
    <source>
        <strain evidence="11">DSM 21054</strain>
    </source>
</reference>
<dbReference type="InterPro" id="IPR050161">
    <property type="entry name" value="Siro_Cobalamin_biosynth"/>
</dbReference>
<keyword evidence="6" id="KW-0627">Porphyrin biosynthesis</keyword>
<dbReference type="RefSeq" id="WP_076381373.1">
    <property type="nucleotide sequence ID" value="NZ_AP017422.1"/>
</dbReference>
<comment type="pathway">
    <text evidence="7">Porphyrin-containing compound metabolism; siroheme biosynthesis; precorrin-2 from uroporphyrinogen III: step 1/1.</text>
</comment>
<evidence type="ECO:0000256" key="2">
    <source>
        <dbReference type="ARBA" id="ARBA00012162"/>
    </source>
</evidence>
<proteinExistence type="inferred from homology"/>
<dbReference type="Pfam" id="PF00590">
    <property type="entry name" value="TP_methylase"/>
    <property type="match status" value="1"/>
</dbReference>
<comment type="similarity">
    <text evidence="1 8">Belongs to the precorrin methyltransferase family.</text>
</comment>
<name>A0A173MJF9_9BACT</name>
<evidence type="ECO:0000256" key="6">
    <source>
        <dbReference type="ARBA" id="ARBA00023244"/>
    </source>
</evidence>
<dbReference type="PANTHER" id="PTHR45790:SF3">
    <property type="entry name" value="S-ADENOSYL-L-METHIONINE-DEPENDENT UROPORPHYRINOGEN III METHYLTRANSFERASE, CHLOROPLASTIC"/>
    <property type="match status" value="1"/>
</dbReference>
<gene>
    <name evidence="10" type="ORF">SAMN05421788_10940</name>
</gene>
<sequence>MNIPNTPHLTLVGAGPGDPELITLKAIKALQTARVILYDALANDQLLEYAAPDAITTFVGKRFGCHALSQAAINELIVENAWKHGRVVRLKGGDPFVFGRAQEEIDCARAAGITVEVVPGITSAIAVPAMQMIPVTCRGLNESFWVTTGTTRSGDISADVALAAQSSATVVLLMAMSKLEQIVDIFTVNGKAQTPVAIIQDGTTPKEKMVIGTVKDILFKAQHAGLANPAIIMIGEVVRLHPSFLPAQLPAMAHAFATAKGNC</sequence>
<evidence type="ECO:0000313" key="10">
    <source>
        <dbReference type="EMBL" id="SIT29797.1"/>
    </source>
</evidence>
<feature type="domain" description="Tetrapyrrole methylase" evidence="9">
    <location>
        <begin position="9"/>
        <end position="217"/>
    </location>
</feature>
<evidence type="ECO:0000256" key="4">
    <source>
        <dbReference type="ARBA" id="ARBA00022679"/>
    </source>
</evidence>
<dbReference type="EC" id="2.1.1.107" evidence="2"/>
<dbReference type="PANTHER" id="PTHR45790">
    <property type="entry name" value="SIROHEME SYNTHASE-RELATED"/>
    <property type="match status" value="1"/>
</dbReference>
<dbReference type="InterPro" id="IPR035996">
    <property type="entry name" value="4pyrrol_Methylase_sf"/>
</dbReference>
<dbReference type="GO" id="GO:0032259">
    <property type="term" value="P:methylation"/>
    <property type="evidence" value="ECO:0007669"/>
    <property type="project" value="UniProtKB-KW"/>
</dbReference>
<evidence type="ECO:0000256" key="1">
    <source>
        <dbReference type="ARBA" id="ARBA00005879"/>
    </source>
</evidence>
<dbReference type="InterPro" id="IPR000878">
    <property type="entry name" value="4pyrrol_Mease"/>
</dbReference>
<dbReference type="Gene3D" id="3.40.1010.10">
    <property type="entry name" value="Cobalt-precorrin-4 Transmethylase, Domain 1"/>
    <property type="match status" value="1"/>
</dbReference>
<evidence type="ECO:0000259" key="9">
    <source>
        <dbReference type="Pfam" id="PF00590"/>
    </source>
</evidence>
<dbReference type="InterPro" id="IPR014777">
    <property type="entry name" value="4pyrrole_Mease_sub1"/>
</dbReference>
<evidence type="ECO:0000313" key="11">
    <source>
        <dbReference type="Proteomes" id="UP000186917"/>
    </source>
</evidence>
<dbReference type="Proteomes" id="UP000186917">
    <property type="component" value="Unassembled WGS sequence"/>
</dbReference>
<keyword evidence="11" id="KW-1185">Reference proteome</keyword>
<dbReference type="InterPro" id="IPR014776">
    <property type="entry name" value="4pyrrole_Mease_sub2"/>
</dbReference>
<dbReference type="OrthoDB" id="9815856at2"/>
<evidence type="ECO:0000256" key="3">
    <source>
        <dbReference type="ARBA" id="ARBA00022603"/>
    </source>
</evidence>
<dbReference type="SUPFAM" id="SSF53790">
    <property type="entry name" value="Tetrapyrrole methylase"/>
    <property type="match status" value="1"/>
</dbReference>
<dbReference type="FunFam" id="3.40.1010.10:FF:000001">
    <property type="entry name" value="Siroheme synthase"/>
    <property type="match status" value="1"/>
</dbReference>
<dbReference type="KEGG" id="fln:FLA_3635"/>
<evidence type="ECO:0000256" key="7">
    <source>
        <dbReference type="ARBA" id="ARBA00025705"/>
    </source>
</evidence>
<dbReference type="STRING" id="477680.SAMN05421788_10940"/>
<evidence type="ECO:0000256" key="5">
    <source>
        <dbReference type="ARBA" id="ARBA00022691"/>
    </source>
</evidence>
<organism evidence="10 11">
    <name type="scientific">Filimonas lacunae</name>
    <dbReference type="NCBI Taxonomy" id="477680"/>
    <lineage>
        <taxon>Bacteria</taxon>
        <taxon>Pseudomonadati</taxon>
        <taxon>Bacteroidota</taxon>
        <taxon>Chitinophagia</taxon>
        <taxon>Chitinophagales</taxon>
        <taxon>Chitinophagaceae</taxon>
        <taxon>Filimonas</taxon>
    </lineage>
</organism>
<dbReference type="CDD" id="cd11642">
    <property type="entry name" value="SUMT"/>
    <property type="match status" value="1"/>
</dbReference>
<protein>
    <recommendedName>
        <fullName evidence="2">uroporphyrinogen-III C-methyltransferase</fullName>
        <ecNumber evidence="2">2.1.1.107</ecNumber>
    </recommendedName>
</protein>
<dbReference type="InterPro" id="IPR006366">
    <property type="entry name" value="CobA/CysG_C"/>
</dbReference>
<dbReference type="PROSITE" id="PS00840">
    <property type="entry name" value="SUMT_2"/>
    <property type="match status" value="1"/>
</dbReference>
<dbReference type="GO" id="GO:0004851">
    <property type="term" value="F:uroporphyrin-III C-methyltransferase activity"/>
    <property type="evidence" value="ECO:0007669"/>
    <property type="project" value="UniProtKB-EC"/>
</dbReference>
<accession>A0A173MJF9</accession>
<dbReference type="GO" id="GO:0019354">
    <property type="term" value="P:siroheme biosynthetic process"/>
    <property type="evidence" value="ECO:0007669"/>
    <property type="project" value="InterPro"/>
</dbReference>
<evidence type="ECO:0000256" key="8">
    <source>
        <dbReference type="RuleBase" id="RU003960"/>
    </source>
</evidence>
<keyword evidence="5" id="KW-0949">S-adenosyl-L-methionine</keyword>
<keyword evidence="4 8" id="KW-0808">Transferase</keyword>
<dbReference type="NCBIfam" id="NF004790">
    <property type="entry name" value="PRK06136.1"/>
    <property type="match status" value="1"/>
</dbReference>
<keyword evidence="3 8" id="KW-0489">Methyltransferase</keyword>
<dbReference type="PROSITE" id="PS00839">
    <property type="entry name" value="SUMT_1"/>
    <property type="match status" value="1"/>
</dbReference>
<dbReference type="EMBL" id="FTOR01000009">
    <property type="protein sequence ID" value="SIT29797.1"/>
    <property type="molecule type" value="Genomic_DNA"/>
</dbReference>
<dbReference type="AlphaFoldDB" id="A0A173MJF9"/>
<dbReference type="Gene3D" id="3.30.950.10">
    <property type="entry name" value="Methyltransferase, Cobalt-precorrin-4 Transmethylase, Domain 2"/>
    <property type="match status" value="1"/>
</dbReference>
<dbReference type="InterPro" id="IPR003043">
    <property type="entry name" value="Uropor_MeTrfase_CS"/>
</dbReference>
<dbReference type="NCBIfam" id="TIGR01469">
    <property type="entry name" value="cobA_cysG_Cterm"/>
    <property type="match status" value="1"/>
</dbReference>